<dbReference type="GO" id="GO:0008446">
    <property type="term" value="F:GDP-mannose 4,6-dehydratase activity"/>
    <property type="evidence" value="ECO:0007669"/>
    <property type="project" value="UniProtKB-EC"/>
</dbReference>
<dbReference type="PANTHER" id="PTHR43715:SF1">
    <property type="entry name" value="GDP-MANNOSE 4,6 DEHYDRATASE"/>
    <property type="match status" value="1"/>
</dbReference>
<evidence type="ECO:0000313" key="8">
    <source>
        <dbReference type="EMBL" id="QHS80853.1"/>
    </source>
</evidence>
<dbReference type="Pfam" id="PF08484">
    <property type="entry name" value="Methyltransf_14"/>
    <property type="match status" value="1"/>
</dbReference>
<feature type="domain" description="Methyltransferase putative zinc binding" evidence="5">
    <location>
        <begin position="6"/>
        <end position="65"/>
    </location>
</feature>
<dbReference type="Gene3D" id="3.40.50.720">
    <property type="entry name" value="NAD(P)-binding Rossmann-like Domain"/>
    <property type="match status" value="2"/>
</dbReference>
<dbReference type="InterPro" id="IPR036291">
    <property type="entry name" value="NAD(P)-bd_dom_sf"/>
</dbReference>
<dbReference type="InterPro" id="IPR006368">
    <property type="entry name" value="GDP_Man_deHydtase"/>
</dbReference>
<dbReference type="Gene3D" id="3.40.50.150">
    <property type="entry name" value="Vaccinia Virus protein VP39"/>
    <property type="match status" value="1"/>
</dbReference>
<dbReference type="InterPro" id="IPR013630">
    <property type="entry name" value="Methyltransf_Zn-bd_dom_put"/>
</dbReference>
<comment type="similarity">
    <text evidence="2">Belongs to the NAD(P)-dependent epimerase/dehydratase family. GDP-mannose 4,6-dehydratase subfamily.</text>
</comment>
<comment type="cofactor">
    <cofactor evidence="1">
        <name>NADP(+)</name>
        <dbReference type="ChEBI" id="CHEBI:58349"/>
    </cofactor>
</comment>
<dbReference type="SUPFAM" id="SSF53335">
    <property type="entry name" value="S-adenosyl-L-methionine-dependent methyltransferases"/>
    <property type="match status" value="1"/>
</dbReference>
<dbReference type="PANTHER" id="PTHR43715">
    <property type="entry name" value="GDP-MANNOSE 4,6-DEHYDRATASE"/>
    <property type="match status" value="1"/>
</dbReference>
<dbReference type="AlphaFoldDB" id="A0A6C0AMY3"/>
<feature type="domain" description="NAD(P)-binding" evidence="7">
    <location>
        <begin position="414"/>
        <end position="722"/>
    </location>
</feature>
<dbReference type="Gene3D" id="6.20.50.110">
    <property type="entry name" value="Methyltransferase, zinc-binding domain"/>
    <property type="match status" value="1"/>
</dbReference>
<dbReference type="SUPFAM" id="SSF51735">
    <property type="entry name" value="NAD(P)-binding Rossmann-fold domains"/>
    <property type="match status" value="1"/>
</dbReference>
<protein>
    <recommendedName>
        <fullName evidence="3">GDP-mannose 4,6-dehydratase</fullName>
        <ecNumber evidence="3">4.2.1.47</ecNumber>
    </recommendedName>
</protein>
<dbReference type="InterPro" id="IPR013691">
    <property type="entry name" value="MeTrfase_14"/>
</dbReference>
<evidence type="ECO:0000259" key="5">
    <source>
        <dbReference type="Pfam" id="PF08421"/>
    </source>
</evidence>
<dbReference type="InterPro" id="IPR016040">
    <property type="entry name" value="NAD(P)-bd_dom"/>
</dbReference>
<dbReference type="EC" id="4.2.1.47" evidence="3"/>
<dbReference type="InterPro" id="IPR038576">
    <property type="entry name" value="Methyltransf_Zn-bd_dom_put_sf"/>
</dbReference>
<evidence type="ECO:0000256" key="2">
    <source>
        <dbReference type="ARBA" id="ARBA00009263"/>
    </source>
</evidence>
<dbReference type="GO" id="GO:0042351">
    <property type="term" value="P:'de novo' GDP-L-fucose biosynthetic process"/>
    <property type="evidence" value="ECO:0007669"/>
    <property type="project" value="TreeGrafter"/>
</dbReference>
<dbReference type="Pfam" id="PF08421">
    <property type="entry name" value="Methyltransf_13"/>
    <property type="match status" value="1"/>
</dbReference>
<proteinExistence type="inferred from homology"/>
<dbReference type="Gene3D" id="3.90.25.10">
    <property type="entry name" value="UDP-galactose 4-epimerase, domain 1"/>
    <property type="match status" value="1"/>
</dbReference>
<feature type="domain" description="C-methyltransferase" evidence="6">
    <location>
        <begin position="244"/>
        <end position="402"/>
    </location>
</feature>
<dbReference type="EMBL" id="MN740723">
    <property type="protein sequence ID" value="QHS80853.1"/>
    <property type="molecule type" value="Genomic_DNA"/>
</dbReference>
<evidence type="ECO:0000259" key="7">
    <source>
        <dbReference type="Pfam" id="PF16363"/>
    </source>
</evidence>
<dbReference type="Pfam" id="PF16363">
    <property type="entry name" value="GDP_Man_Dehyd"/>
    <property type="match status" value="1"/>
</dbReference>
<organism evidence="8">
    <name type="scientific">viral metagenome</name>
    <dbReference type="NCBI Taxonomy" id="1070528"/>
    <lineage>
        <taxon>unclassified sequences</taxon>
        <taxon>metagenomes</taxon>
        <taxon>organismal metagenomes</taxon>
    </lineage>
</organism>
<evidence type="ECO:0000256" key="1">
    <source>
        <dbReference type="ARBA" id="ARBA00001937"/>
    </source>
</evidence>
<keyword evidence="4" id="KW-0456">Lyase</keyword>
<dbReference type="InterPro" id="IPR029063">
    <property type="entry name" value="SAM-dependent_MTases_sf"/>
</dbReference>
<evidence type="ECO:0000256" key="3">
    <source>
        <dbReference type="ARBA" id="ARBA00011989"/>
    </source>
</evidence>
<evidence type="ECO:0000259" key="6">
    <source>
        <dbReference type="Pfam" id="PF08484"/>
    </source>
</evidence>
<evidence type="ECO:0000256" key="4">
    <source>
        <dbReference type="ARBA" id="ARBA00023239"/>
    </source>
</evidence>
<sequence length="727" mass="84273">MECTECRICKSDKLTNVIDLGEQYNTSKFPKYKDFCTSKTKIILCLCENCYLLQLRYSENQSELYEHEYGYRSGISNTMKQHLKEYNDEILSKVDLNTGDTIVDIGSNDSTMLQYYSNKYRRIGIDPTGKQFKEYYVNGVELLPTYFTHENFVNMYGNIKCKIVSSISMFYDLPDPVQFAKDIYSILDDNGIWTCEQSYLLSMIQKNSIDTICHEHLEYYSLYQIKMIADLANFKIVDIKFNECNGGSFRIYFAKRSSDKYVENKALIKNILENEDQNKLRSEDTYIKFMEGCDNEIAKLRSFIDLVNKNGKSVYIYGASTKGNCLLQYANITESDIKYAVERNLNKVGKMTSTGIPIISEEEMRRSPPEFLLVLPWHFKDEIIKRESTFLNNGGQFIFPLPNFEIYSSKKRLLITGCDGFIGNYIKRSDLFKYDLYGIGHNNPKYENGILKSYFDMNNTKLLENFLSIIKPDIIVHLASLSSSSYAFYNPIDTLYTNGMVVAHLCDIIHKNSWKTVLFNASSSDMYKGHNRYTVSEDDTYKYHDHPYSIAKIMGSSVVDFYRKTYNYNFSNGIIFTTESKNKSDNFLLKKISNHIKSWKAGERTILEIGNLDSYRNINHVLDVISAIHIIIDQDIGDTYLICGDNFEQIKSYVEKMYRLADIEIVNVDNNKYIEKKSGLDVLIINNKFIGIDTKPTSITGDQFKLKNLGWTPKFSIDDILYEYILD</sequence>
<name>A0A6C0AMY3_9ZZZZ</name>
<accession>A0A6C0AMY3</accession>
<reference evidence="8" key="1">
    <citation type="journal article" date="2020" name="Nature">
        <title>Giant virus diversity and host interactions through global metagenomics.</title>
        <authorList>
            <person name="Schulz F."/>
            <person name="Roux S."/>
            <person name="Paez-Espino D."/>
            <person name="Jungbluth S."/>
            <person name="Walsh D.A."/>
            <person name="Denef V.J."/>
            <person name="McMahon K.D."/>
            <person name="Konstantinidis K.T."/>
            <person name="Eloe-Fadrosh E.A."/>
            <person name="Kyrpides N.C."/>
            <person name="Woyke T."/>
        </authorList>
    </citation>
    <scope>NUCLEOTIDE SEQUENCE</scope>
    <source>
        <strain evidence="8">GVMAG-S-1091796-13</strain>
    </source>
</reference>
<dbReference type="Pfam" id="PF13489">
    <property type="entry name" value="Methyltransf_23"/>
    <property type="match status" value="1"/>
</dbReference>